<evidence type="ECO:0000256" key="12">
    <source>
        <dbReference type="ARBA" id="ARBA00023145"/>
    </source>
</evidence>
<dbReference type="GO" id="GO:0004222">
    <property type="term" value="F:metalloendopeptidase activity"/>
    <property type="evidence" value="ECO:0007669"/>
    <property type="project" value="InterPro"/>
</dbReference>
<dbReference type="CDD" id="cd11008">
    <property type="entry name" value="M35_deuterolysin_like"/>
    <property type="match status" value="1"/>
</dbReference>
<dbReference type="Pfam" id="PF02102">
    <property type="entry name" value="Peptidase_M35"/>
    <property type="match status" value="1"/>
</dbReference>
<feature type="domain" description="Lysine-specific metallo-endopeptidase" evidence="16">
    <location>
        <begin position="210"/>
        <end position="349"/>
    </location>
</feature>
<dbReference type="AlphaFoldDB" id="A0AAD7U381"/>
<keyword evidence="5 15" id="KW-0645">Protease</keyword>
<evidence type="ECO:0000256" key="5">
    <source>
        <dbReference type="ARBA" id="ARBA00022670"/>
    </source>
</evidence>
<evidence type="ECO:0000256" key="7">
    <source>
        <dbReference type="ARBA" id="ARBA00022723"/>
    </source>
</evidence>
<evidence type="ECO:0000313" key="18">
    <source>
        <dbReference type="Proteomes" id="UP001215151"/>
    </source>
</evidence>
<evidence type="ECO:0000256" key="9">
    <source>
        <dbReference type="ARBA" id="ARBA00022801"/>
    </source>
</evidence>
<feature type="active site" evidence="13">
    <location>
        <position position="308"/>
    </location>
</feature>
<evidence type="ECO:0000256" key="3">
    <source>
        <dbReference type="ARBA" id="ARBA00010279"/>
    </source>
</evidence>
<evidence type="ECO:0000256" key="10">
    <source>
        <dbReference type="ARBA" id="ARBA00022833"/>
    </source>
</evidence>
<comment type="cofactor">
    <cofactor evidence="14 15">
        <name>Zn(2+)</name>
        <dbReference type="ChEBI" id="CHEBI:29105"/>
    </cofactor>
    <text evidence="14 15">Binds 1 zinc ion per subunit.</text>
</comment>
<keyword evidence="4 15" id="KW-0964">Secreted</keyword>
<dbReference type="InterPro" id="IPR050414">
    <property type="entry name" value="Fungal_M35_metalloproteases"/>
</dbReference>
<evidence type="ECO:0000256" key="1">
    <source>
        <dbReference type="ARBA" id="ARBA00001187"/>
    </source>
</evidence>
<reference evidence="17" key="1">
    <citation type="submission" date="2022-11" db="EMBL/GenBank/DDBJ databases">
        <title>Genome Sequence of Cubamyces cubensis.</title>
        <authorList>
            <person name="Buettner E."/>
        </authorList>
    </citation>
    <scope>NUCLEOTIDE SEQUENCE</scope>
    <source>
        <strain evidence="17">MPL-01</strain>
    </source>
</reference>
<dbReference type="Gene3D" id="3.40.390.10">
    <property type="entry name" value="Collagenase (Catalytic Domain)"/>
    <property type="match status" value="1"/>
</dbReference>
<dbReference type="PRINTS" id="PR00768">
    <property type="entry name" value="DEUTEROLYSIN"/>
</dbReference>
<comment type="catalytic activity">
    <reaction evidence="1 15">
        <text>Preferential cleavage of bonds with hydrophobic residues in P1'. Also 3-Asn-|-Gln-4 and 8-Gly-|-Ser-9 bonds in insulin B chain.</text>
        <dbReference type="EC" id="3.4.24.39"/>
    </reaction>
</comment>
<keyword evidence="11 15" id="KW-0482">Metalloprotease</keyword>
<keyword evidence="18" id="KW-1185">Reference proteome</keyword>
<dbReference type="PANTHER" id="PTHR37016:SF3">
    <property type="entry name" value="NEUTRAL PROTEASE 2-RELATED"/>
    <property type="match status" value="1"/>
</dbReference>
<gene>
    <name evidence="17" type="ORF">ONZ51_g1713</name>
</gene>
<evidence type="ECO:0000313" key="17">
    <source>
        <dbReference type="EMBL" id="KAJ8495413.1"/>
    </source>
</evidence>
<dbReference type="PANTHER" id="PTHR37016">
    <property type="match status" value="1"/>
</dbReference>
<dbReference type="GO" id="GO:0006508">
    <property type="term" value="P:proteolysis"/>
    <property type="evidence" value="ECO:0007669"/>
    <property type="project" value="UniProtKB-KW"/>
</dbReference>
<evidence type="ECO:0000256" key="2">
    <source>
        <dbReference type="ARBA" id="ARBA00004613"/>
    </source>
</evidence>
<feature type="binding site" evidence="14">
    <location>
        <position position="311"/>
    </location>
    <ligand>
        <name>Zn(2+)</name>
        <dbReference type="ChEBI" id="CHEBI:29105"/>
        <note>catalytic</note>
    </ligand>
</feature>
<protein>
    <recommendedName>
        <fullName evidence="15">Neutral protease 2</fullName>
        <ecNumber evidence="15">3.4.24.39</ecNumber>
    </recommendedName>
    <alternativeName>
        <fullName evidence="15">Deuterolysin</fullName>
    </alternativeName>
</protein>
<dbReference type="GO" id="GO:0005576">
    <property type="term" value="C:extracellular region"/>
    <property type="evidence" value="ECO:0007669"/>
    <property type="project" value="UniProtKB-SubCell"/>
</dbReference>
<keyword evidence="7 14" id="KW-0479">Metal-binding</keyword>
<dbReference type="EC" id="3.4.24.39" evidence="15"/>
<keyword evidence="10 14" id="KW-0862">Zinc</keyword>
<dbReference type="InterPro" id="IPR001384">
    <property type="entry name" value="Peptidase_M35"/>
</dbReference>
<keyword evidence="9 15" id="KW-0378">Hydrolase</keyword>
<evidence type="ECO:0000256" key="8">
    <source>
        <dbReference type="ARBA" id="ARBA00022729"/>
    </source>
</evidence>
<evidence type="ECO:0000256" key="14">
    <source>
        <dbReference type="PIRSR" id="PIRSR601384-2"/>
    </source>
</evidence>
<evidence type="ECO:0000256" key="11">
    <source>
        <dbReference type="ARBA" id="ARBA00023049"/>
    </source>
</evidence>
<name>A0AAD7U381_9APHY</name>
<proteinExistence type="inferred from homology"/>
<dbReference type="GO" id="GO:0046872">
    <property type="term" value="F:metal ion binding"/>
    <property type="evidence" value="ECO:0007669"/>
    <property type="project" value="UniProtKB-KW"/>
</dbReference>
<dbReference type="EMBL" id="JAPEVG010000024">
    <property type="protein sequence ID" value="KAJ8495413.1"/>
    <property type="molecule type" value="Genomic_DNA"/>
</dbReference>
<feature type="signal peptide" evidence="15">
    <location>
        <begin position="1"/>
        <end position="18"/>
    </location>
</feature>
<dbReference type="InterPro" id="IPR029463">
    <property type="entry name" value="Lys_MEP"/>
</dbReference>
<comment type="caution">
    <text evidence="17">The sequence shown here is derived from an EMBL/GenBank/DDBJ whole genome shotgun (WGS) entry which is preliminary data.</text>
</comment>
<dbReference type="SUPFAM" id="SSF55486">
    <property type="entry name" value="Metalloproteases ('zincins'), catalytic domain"/>
    <property type="match status" value="1"/>
</dbReference>
<evidence type="ECO:0000256" key="6">
    <source>
        <dbReference type="ARBA" id="ARBA00022685"/>
    </source>
</evidence>
<comment type="similarity">
    <text evidence="3 15">Belongs to the peptidase M35 family.</text>
</comment>
<keyword evidence="6 15" id="KW-0165">Cleavage on pair of basic residues</keyword>
<organism evidence="17 18">
    <name type="scientific">Trametes cubensis</name>
    <dbReference type="NCBI Taxonomy" id="1111947"/>
    <lineage>
        <taxon>Eukaryota</taxon>
        <taxon>Fungi</taxon>
        <taxon>Dikarya</taxon>
        <taxon>Basidiomycota</taxon>
        <taxon>Agaricomycotina</taxon>
        <taxon>Agaricomycetes</taxon>
        <taxon>Polyporales</taxon>
        <taxon>Polyporaceae</taxon>
        <taxon>Trametes</taxon>
    </lineage>
</organism>
<keyword evidence="8 15" id="KW-0732">Signal</keyword>
<feature type="chain" id="PRO_5041784277" description="Neutral protease 2" evidence="15">
    <location>
        <begin position="19"/>
        <end position="357"/>
    </location>
</feature>
<evidence type="ECO:0000259" key="16">
    <source>
        <dbReference type="SMART" id="SM01351"/>
    </source>
</evidence>
<accession>A0AAD7U381</accession>
<dbReference type="Gene3D" id="2.60.40.2970">
    <property type="match status" value="1"/>
</dbReference>
<feature type="binding site" evidence="14">
    <location>
        <position position="318"/>
    </location>
    <ligand>
        <name>Zn(2+)</name>
        <dbReference type="ChEBI" id="CHEBI:29105"/>
        <note>catalytic</note>
    </ligand>
</feature>
<feature type="binding site" evidence="14">
    <location>
        <position position="307"/>
    </location>
    <ligand>
        <name>Zn(2+)</name>
        <dbReference type="ChEBI" id="CHEBI:29105"/>
        <note>catalytic</note>
    </ligand>
</feature>
<dbReference type="InterPro" id="IPR024079">
    <property type="entry name" value="MetalloPept_cat_dom_sf"/>
</dbReference>
<evidence type="ECO:0000256" key="4">
    <source>
        <dbReference type="ARBA" id="ARBA00022525"/>
    </source>
</evidence>
<evidence type="ECO:0000256" key="15">
    <source>
        <dbReference type="RuleBase" id="RU361126"/>
    </source>
</evidence>
<comment type="function">
    <text evidence="15">Secreted metalloproteinase that allows assimilation of proteinaceous substrates. Shows high activities on basic nuclear substrates such as histone and protamine.</text>
</comment>
<sequence length="357" mass="37754">MFSIALVTLGITAALSFATPAKRAPALEVSLTAPTDVHSIDDIKVTAAVTNTGSEAVKVIKYGTVLDSDLPTRSFKISKDGVAADFTGIKLQVDIDSLDDSAFVVIPAGETVIVEHEVAPLYDFEALGTGAFEFEPVTTFQVVEADAKPHAYKVSAKKLTVNVKQDVARRELKAAAHEKRARVSCSSSSEASFISSAYSEGKSLASIAANYVSSNGADSLFRSYFGSTSTSTVRGVLSNVANENSSSRTLNCADPYGACTSGVIAYTVISTTNIYFCSLFYSEVTTSRLCSGTSVASRNIRGGTVLHELTHATSGTDDIGYGCSFDQSLGQSNPREAAENADNYNCFATQVYQNTQC</sequence>
<dbReference type="Proteomes" id="UP001215151">
    <property type="component" value="Unassembled WGS sequence"/>
</dbReference>
<evidence type="ECO:0000256" key="13">
    <source>
        <dbReference type="PIRSR" id="PIRSR601384-1"/>
    </source>
</evidence>
<comment type="subcellular location">
    <subcellularLocation>
        <location evidence="2 15">Secreted</location>
    </subcellularLocation>
</comment>
<dbReference type="SMART" id="SM01351">
    <property type="entry name" value="Aspzincin_M35"/>
    <property type="match status" value="1"/>
</dbReference>
<keyword evidence="12" id="KW-0865">Zymogen</keyword>